<feature type="compositionally biased region" description="Polar residues" evidence="9">
    <location>
        <begin position="788"/>
        <end position="810"/>
    </location>
</feature>
<sequence>MSHLNTSDQCKGAQSYVTSHTSQGYVNTDLEGYARAHHDEGYRENLSSREVRESFSSRDVRESFLSREARESFSSRDVRESFLSREARESFLSREARESFLSREVRESLASREASLSSREARESLASREASLASREAILSSREARESLSREARESLSSREVRESFSSREARDIRHRRDLSQYRALSSGSRHPEYPAQESMNPATAASHPAAVASAAAVYPRVAILPQQGRTTGPPSHFETFGLSPHIPLNPPSATSGHHPATVHSSTYRHLLPPPALLPAQFSSASGSSHVGLDVMWQQKLGTNPWLLSHYEDMRVERERSLAHERERSRPQERDRNIGHERDRSMAHERYAQERQRNIANERVLAQERERTGTHERERSLVHDRERILMGREQERIERQKEERAAQREQREWQEQERFDREERERAQREAVQQHFEESLRLFHKQKAMGWTPLSTSKNIGKGPEINSSDLQSSVLCNEDRLRDHDKERPQYMESSQAHREHERWLAMVQQQRNEQSANMSLQNFSPVESRVPRNSSKTEAPQIPGQGSSKSSLAQSSIGSIHQQLKNETNFSLYGYQPFQHTYITHAQLKAREETKGSGSAPQVRVSGSMPMKTSLPTKGEKESFAERPLTPNPGHTGSHTSKHQLKVGHSGQERGGIIYQPLVGSGGAFKPYEYSSNSSSPAPPAHQNTSPAVGRIGPSHYQQVQDQPQNLVKGDIKAVMDKMNMGSKYDQRDSKPVVCSTNTLPARFSPPYSTSKSTSPVANSSYSYNLIQQGLVPNPMYIAATHTGNANSSTPPVSLVHSQSSSKASARPGSPVLSQQYSHASPNSSISSSSPICRPNSAPYTIPPGRIGRSYSPLSPFSSLPGTVNSGKIITQDSHLSNRAHVTVQIPSHRSPSPAHLYGAQSNSGAPNSPHQLSPRLASVSNHLSVHLPVYNSSSPLHSKSQSDSLEMSGIPFVKRKLLNDIASQKHQKSIDDGLLPPQLLPQTQTSCMDACETQIIITPPQLVSNAPMLSEHHLSTDTFNLKSNPPSPVVASNLTYKPEPVTPPPPMPDLRISPMTQFEPRSDVDHSSDAQNYFNSLMKYKIPNKKPVDSEDSVDFYNSSHALNVSDRTAILPSTSMDSSEEQFCNSSNATVTNSSNSTNSNFNNNICHTKLKKAWLQRHSENEDKIDNTVDVNVEPQCDIKNELPETIPEDPKPGPSQSVENSICDKNTSSDNKIETPKLEPILEEDTSSSLSDAECAAKSGKRKKNSKNKNLSVIIKRPKTGNGPDDIGDDQPSTSKKHKDKKKSSRSDKESGHHHGRKRGRKSKGRHEDSDKKKGSSKGVAVKPPEKPSVAQLKKTGEPFLQDGPCCEVAPRLPKCRECRLTPHQRSKKDSNIFCRFYAYRKLRYGKNGTILSAGFSEPSDALEEDLKLWLPPTDIRPQENEIEISKFLLTHIGDQFCDLVEMEREAQKMHAGSETTVTWKRVVQGVREMCDVCEATLFNIHWVCHKCGFVVCIDCYKSRKSGLPKDETSSKDRDDYHWLLCSNRQPHELEKLMLTQIIAGTALWDVGKALHEIRRKWNIPTYCNCGLYDNDQDSKSSTNGICKLMSAVTKCFSSDKDSSREANGSSDYQRSSKRSNKSSVNGVIKQEDGLGGYSSESGGSPLSWLADVALNSSNKASDDQREIDDEDKSSEDQESSADVTGESDDEKNENFSTLRELLIRPTGKMGGKNCSGSSSSQKTLTSTLDEVISCVIEQKVRKSDKKNNEKQLLHFTRRYQMTKSGRDLPPVRTCMLTESSLLYPEIPHLWLGTGKILLLKDPFHTGNMQLFQEQWKRGQPVIVADVGKNLDPSLWSPESFLKEFGESKTDFLNCVGGTLIQDQPMKKFWEGFDNLNKRIKDDDGQSLILKLLNWPPADEFSNILPSRYEDLMKNLPLRQYTHREGMFNMASRLPECFIQPDLGPRMYNAYGISSSFGKGSTNLHLDVSDAVNVLAYVAIPRDGKDELSSEVLKILEECGCDSLMKKRAKEKGSKPGAVWHVYNSRDADKIRDFLNKVSEEQGVKLNPHHDPIHNQEWYLDEKLRTRLYKEYGVEPYTIAQCFGDAILIPAGSPHQVINLHSCVKVAEDFVSPESVGHSFFLTQEIRNLSDSVINIEDRLQIKNIIYHAVKDALALLQSHDPEDPKT</sequence>
<evidence type="ECO:0000256" key="6">
    <source>
        <dbReference type="ARBA" id="ARBA00023242"/>
    </source>
</evidence>
<feature type="region of interest" description="Disordered" evidence="9">
    <location>
        <begin position="1191"/>
        <end position="1342"/>
    </location>
</feature>
<dbReference type="GO" id="GO:0140683">
    <property type="term" value="F:histone H3K9me/H3K9me2 demethylase activity"/>
    <property type="evidence" value="ECO:0007669"/>
    <property type="project" value="UniProtKB-EC"/>
</dbReference>
<feature type="compositionally biased region" description="Low complexity" evidence="9">
    <location>
        <begin position="827"/>
        <end position="843"/>
    </location>
</feature>
<dbReference type="OMA" id="WKRELPI"/>
<dbReference type="PANTHER" id="PTHR12549:SF38">
    <property type="entry name" value="JMJC DOMAIN-CONTAINING HISTONE DEMETHYLASE 2, ISOFORM A"/>
    <property type="match status" value="1"/>
</dbReference>
<reference evidence="11" key="1">
    <citation type="journal article" date="2020" name="bioRxiv">
        <title>Chromosome-level reference genome of the European wasp spider Argiope bruennichi: a resource for studies on range expansion and evolutionary adaptation.</title>
        <authorList>
            <person name="Sheffer M.M."/>
            <person name="Hoppe A."/>
            <person name="Krehenwinkel H."/>
            <person name="Uhl G."/>
            <person name="Kuss A.W."/>
            <person name="Jensen L."/>
            <person name="Jensen C."/>
            <person name="Gillespie R.G."/>
            <person name="Hoff K.J."/>
            <person name="Prost S."/>
        </authorList>
    </citation>
    <scope>NUCLEOTIDE SEQUENCE</scope>
</reference>
<dbReference type="EC" id="1.14.11.65" evidence="7"/>
<dbReference type="Pfam" id="PF02373">
    <property type="entry name" value="JmjC"/>
    <property type="match status" value="1"/>
</dbReference>
<keyword evidence="12" id="KW-1185">Reference proteome</keyword>
<evidence type="ECO:0000313" key="11">
    <source>
        <dbReference type="EMBL" id="KAF8790843.1"/>
    </source>
</evidence>
<dbReference type="SUPFAM" id="SSF51197">
    <property type="entry name" value="Clavaminate synthase-like"/>
    <property type="match status" value="1"/>
</dbReference>
<name>A0A8T0FQ45_ARGBR</name>
<evidence type="ECO:0000256" key="3">
    <source>
        <dbReference type="ARBA" id="ARBA00022723"/>
    </source>
</evidence>
<feature type="region of interest" description="Disordered" evidence="9">
    <location>
        <begin position="1664"/>
        <end position="1701"/>
    </location>
</feature>
<feature type="compositionally biased region" description="Basic and acidic residues" evidence="9">
    <location>
        <begin position="365"/>
        <end position="379"/>
    </location>
</feature>
<feature type="compositionally biased region" description="Polar residues" evidence="9">
    <location>
        <begin position="906"/>
        <end position="918"/>
    </location>
</feature>
<evidence type="ECO:0000256" key="8">
    <source>
        <dbReference type="ARBA" id="ARBA00047648"/>
    </source>
</evidence>
<dbReference type="GO" id="GO:0006357">
    <property type="term" value="P:regulation of transcription by RNA polymerase II"/>
    <property type="evidence" value="ECO:0007669"/>
    <property type="project" value="TreeGrafter"/>
</dbReference>
<accession>A0A8T0FQ45</accession>
<feature type="compositionally biased region" description="Acidic residues" evidence="9">
    <location>
        <begin position="1672"/>
        <end position="1698"/>
    </location>
</feature>
<comment type="caution">
    <text evidence="11">The sequence shown here is derived from an EMBL/GenBank/DDBJ whole genome shotgun (WGS) entry which is preliminary data.</text>
</comment>
<feature type="compositionally biased region" description="Polar residues" evidence="9">
    <location>
        <begin position="511"/>
        <end position="540"/>
    </location>
</feature>
<dbReference type="GO" id="GO:0031490">
    <property type="term" value="F:chromatin DNA binding"/>
    <property type="evidence" value="ECO:0007669"/>
    <property type="project" value="TreeGrafter"/>
</dbReference>
<evidence type="ECO:0000313" key="12">
    <source>
        <dbReference type="Proteomes" id="UP000807504"/>
    </source>
</evidence>
<dbReference type="SMART" id="SM00558">
    <property type="entry name" value="JmjC"/>
    <property type="match status" value="1"/>
</dbReference>
<feature type="compositionally biased region" description="Basic residues" evidence="9">
    <location>
        <begin position="1304"/>
        <end position="1315"/>
    </location>
</feature>
<dbReference type="GO" id="GO:0003712">
    <property type="term" value="F:transcription coregulator activity"/>
    <property type="evidence" value="ECO:0007669"/>
    <property type="project" value="TreeGrafter"/>
</dbReference>
<dbReference type="PROSITE" id="PS51184">
    <property type="entry name" value="JMJC"/>
    <property type="match status" value="1"/>
</dbReference>
<dbReference type="GO" id="GO:0046872">
    <property type="term" value="F:metal ion binding"/>
    <property type="evidence" value="ECO:0007669"/>
    <property type="project" value="UniProtKB-KW"/>
</dbReference>
<dbReference type="InterPro" id="IPR045109">
    <property type="entry name" value="LSDs-like"/>
</dbReference>
<gene>
    <name evidence="11" type="ORF">HNY73_005803</name>
</gene>
<dbReference type="Proteomes" id="UP000807504">
    <property type="component" value="Unassembled WGS sequence"/>
</dbReference>
<comment type="catalytic activity">
    <reaction evidence="8">
        <text>N(6),N(6)-dimethyl-L-lysyl(9)-[histone H3] + 2 2-oxoglutarate + 2 O2 = L-lysyl(9)-[histone H3] + 2 formaldehyde + 2 succinate + 2 CO2</text>
        <dbReference type="Rhea" id="RHEA:60188"/>
        <dbReference type="Rhea" id="RHEA-COMP:15541"/>
        <dbReference type="Rhea" id="RHEA-COMP:15546"/>
        <dbReference type="ChEBI" id="CHEBI:15379"/>
        <dbReference type="ChEBI" id="CHEBI:16526"/>
        <dbReference type="ChEBI" id="CHEBI:16810"/>
        <dbReference type="ChEBI" id="CHEBI:16842"/>
        <dbReference type="ChEBI" id="CHEBI:29969"/>
        <dbReference type="ChEBI" id="CHEBI:30031"/>
        <dbReference type="ChEBI" id="CHEBI:61976"/>
        <dbReference type="EC" id="1.14.11.65"/>
    </reaction>
</comment>
<evidence type="ECO:0000256" key="4">
    <source>
        <dbReference type="ARBA" id="ARBA00023002"/>
    </source>
</evidence>
<evidence type="ECO:0000256" key="5">
    <source>
        <dbReference type="ARBA" id="ARBA00023004"/>
    </source>
</evidence>
<feature type="compositionally biased region" description="Basic and acidic residues" evidence="9">
    <location>
        <begin position="320"/>
        <end position="357"/>
    </location>
</feature>
<dbReference type="GO" id="GO:0000118">
    <property type="term" value="C:histone deacetylase complex"/>
    <property type="evidence" value="ECO:0007669"/>
    <property type="project" value="TreeGrafter"/>
</dbReference>
<feature type="region of interest" description="Disordered" evidence="9">
    <location>
        <begin position="1606"/>
        <end position="1647"/>
    </location>
</feature>
<evidence type="ECO:0000256" key="9">
    <source>
        <dbReference type="SAM" id="MobiDB-lite"/>
    </source>
</evidence>
<evidence type="ECO:0000256" key="7">
    <source>
        <dbReference type="ARBA" id="ARBA00038951"/>
    </source>
</evidence>
<feature type="region of interest" description="Disordered" evidence="9">
    <location>
        <begin position="893"/>
        <end position="921"/>
    </location>
</feature>
<feature type="compositionally biased region" description="Polar residues" evidence="9">
    <location>
        <begin position="1204"/>
        <end position="1220"/>
    </location>
</feature>
<comment type="subcellular location">
    <subcellularLocation>
        <location evidence="2">Nucleus</location>
    </subcellularLocation>
</comment>
<keyword evidence="3" id="KW-0479">Metal-binding</keyword>
<evidence type="ECO:0000256" key="2">
    <source>
        <dbReference type="ARBA" id="ARBA00004123"/>
    </source>
</evidence>
<organism evidence="11 12">
    <name type="scientific">Argiope bruennichi</name>
    <name type="common">Wasp spider</name>
    <name type="synonym">Aranea bruennichi</name>
    <dbReference type="NCBI Taxonomy" id="94029"/>
    <lineage>
        <taxon>Eukaryota</taxon>
        <taxon>Metazoa</taxon>
        <taxon>Ecdysozoa</taxon>
        <taxon>Arthropoda</taxon>
        <taxon>Chelicerata</taxon>
        <taxon>Arachnida</taxon>
        <taxon>Araneae</taxon>
        <taxon>Araneomorphae</taxon>
        <taxon>Entelegynae</taxon>
        <taxon>Araneoidea</taxon>
        <taxon>Araneidae</taxon>
        <taxon>Argiope</taxon>
    </lineage>
</organism>
<feature type="region of interest" description="Disordered" evidence="9">
    <location>
        <begin position="788"/>
        <end position="851"/>
    </location>
</feature>
<comment type="cofactor">
    <cofactor evidence="1">
        <name>Fe(2+)</name>
        <dbReference type="ChEBI" id="CHEBI:29033"/>
    </cofactor>
</comment>
<feature type="domain" description="JmjC" evidence="10">
    <location>
        <begin position="1911"/>
        <end position="2133"/>
    </location>
</feature>
<feature type="region of interest" description="Disordered" evidence="9">
    <location>
        <begin position="320"/>
        <end position="379"/>
    </location>
</feature>
<feature type="region of interest" description="Disordered" evidence="9">
    <location>
        <begin position="143"/>
        <end position="205"/>
    </location>
</feature>
<proteinExistence type="predicted"/>
<protein>
    <recommendedName>
        <fullName evidence="7">[histone H3]-dimethyl-L-lysine(9) demethylase</fullName>
        <ecNumber evidence="7">1.14.11.65</ecNumber>
    </recommendedName>
</protein>
<dbReference type="InterPro" id="IPR003347">
    <property type="entry name" value="JmjC_dom"/>
</dbReference>
<dbReference type="EMBL" id="JABXBU010000011">
    <property type="protein sequence ID" value="KAF8790843.1"/>
    <property type="molecule type" value="Genomic_DNA"/>
</dbReference>
<dbReference type="PANTHER" id="PTHR12549">
    <property type="entry name" value="JMJC DOMAIN-CONTAINING HISTONE DEMETHYLATION PROTEIN"/>
    <property type="match status" value="1"/>
</dbReference>
<feature type="region of interest" description="Disordered" evidence="9">
    <location>
        <begin position="511"/>
        <end position="561"/>
    </location>
</feature>
<keyword evidence="5" id="KW-0408">Iron</keyword>
<dbReference type="FunFam" id="2.60.120.650:FF:000004">
    <property type="entry name" value="Putative lysine-specific demethylase 3B"/>
    <property type="match status" value="1"/>
</dbReference>
<keyword evidence="4" id="KW-0560">Oxidoreductase</keyword>
<evidence type="ECO:0000259" key="10">
    <source>
        <dbReference type="PROSITE" id="PS51184"/>
    </source>
</evidence>
<feature type="region of interest" description="Disordered" evidence="9">
    <location>
        <begin position="483"/>
        <end position="502"/>
    </location>
</feature>
<feature type="compositionally biased region" description="Basic and acidic residues" evidence="9">
    <location>
        <begin position="143"/>
        <end position="172"/>
    </location>
</feature>
<keyword evidence="6" id="KW-0539">Nucleus</keyword>
<feature type="compositionally biased region" description="Low complexity" evidence="9">
    <location>
        <begin position="546"/>
        <end position="561"/>
    </location>
</feature>
<dbReference type="GO" id="GO:0000785">
    <property type="term" value="C:chromatin"/>
    <property type="evidence" value="ECO:0007669"/>
    <property type="project" value="TreeGrafter"/>
</dbReference>
<feature type="compositionally biased region" description="Basic residues" evidence="9">
    <location>
        <begin position="1285"/>
        <end position="1294"/>
    </location>
</feature>
<evidence type="ECO:0000256" key="1">
    <source>
        <dbReference type="ARBA" id="ARBA00001954"/>
    </source>
</evidence>
<feature type="region of interest" description="Disordered" evidence="9">
    <location>
        <begin position="592"/>
        <end position="652"/>
    </location>
</feature>
<dbReference type="OrthoDB" id="1667110at2759"/>
<dbReference type="Gene3D" id="2.60.120.650">
    <property type="entry name" value="Cupin"/>
    <property type="match status" value="1"/>
</dbReference>
<feature type="region of interest" description="Disordered" evidence="9">
    <location>
        <begin position="675"/>
        <end position="697"/>
    </location>
</feature>
<reference evidence="11" key="2">
    <citation type="submission" date="2020-06" db="EMBL/GenBank/DDBJ databases">
        <authorList>
            <person name="Sheffer M."/>
        </authorList>
    </citation>
    <scope>NUCLEOTIDE SEQUENCE</scope>
</reference>
<feature type="region of interest" description="Disordered" evidence="9">
    <location>
        <begin position="397"/>
        <end position="420"/>
    </location>
</feature>